<dbReference type="KEGG" id="lck:HN018_15645"/>
<feature type="domain" description="BD-FAE-like" evidence="3">
    <location>
        <begin position="48"/>
        <end position="234"/>
    </location>
</feature>
<protein>
    <submittedName>
        <fullName evidence="4">Alpha/beta hydrolase</fullName>
    </submittedName>
</protein>
<dbReference type="PANTHER" id="PTHR48081">
    <property type="entry name" value="AB HYDROLASE SUPERFAMILY PROTEIN C4A8.06C"/>
    <property type="match status" value="1"/>
</dbReference>
<evidence type="ECO:0000256" key="1">
    <source>
        <dbReference type="ARBA" id="ARBA00022801"/>
    </source>
</evidence>
<reference evidence="4 5" key="1">
    <citation type="journal article" date="2014" name="World J. Microbiol. Biotechnol.">
        <title>Biodiversity and physiological characteristics of Antarctic and Arctic lichens-associated bacteria.</title>
        <authorList>
            <person name="Lee Y.M."/>
            <person name="Kim E.H."/>
            <person name="Lee H.K."/>
            <person name="Hong S.G."/>
        </authorList>
    </citation>
    <scope>NUCLEOTIDE SEQUENCE [LARGE SCALE GENOMIC DNA]</scope>
    <source>
        <strain evidence="4 5">PAMC 26569</strain>
    </source>
</reference>
<dbReference type="Gene3D" id="3.40.50.1820">
    <property type="entry name" value="alpha/beta hydrolase"/>
    <property type="match status" value="1"/>
</dbReference>
<dbReference type="Proteomes" id="UP000500767">
    <property type="component" value="Chromosome"/>
</dbReference>
<dbReference type="PROSITE" id="PS51257">
    <property type="entry name" value="PROKAR_LIPOPROTEIN"/>
    <property type="match status" value="1"/>
</dbReference>
<keyword evidence="2" id="KW-0732">Signal</keyword>
<evidence type="ECO:0000313" key="4">
    <source>
        <dbReference type="EMBL" id="QKE92699.1"/>
    </source>
</evidence>
<dbReference type="InterPro" id="IPR029058">
    <property type="entry name" value="AB_hydrolase_fold"/>
</dbReference>
<dbReference type="SUPFAM" id="SSF53474">
    <property type="entry name" value="alpha/beta-Hydrolases"/>
    <property type="match status" value="1"/>
</dbReference>
<name>A0A6M8HVS3_9PROT</name>
<feature type="chain" id="PRO_5027032501" evidence="2">
    <location>
        <begin position="23"/>
        <end position="289"/>
    </location>
</feature>
<dbReference type="InterPro" id="IPR050300">
    <property type="entry name" value="GDXG_lipolytic_enzyme"/>
</dbReference>
<evidence type="ECO:0000256" key="2">
    <source>
        <dbReference type="SAM" id="SignalP"/>
    </source>
</evidence>
<feature type="signal peptide" evidence="2">
    <location>
        <begin position="1"/>
        <end position="22"/>
    </location>
</feature>
<dbReference type="GO" id="GO:0016787">
    <property type="term" value="F:hydrolase activity"/>
    <property type="evidence" value="ECO:0007669"/>
    <property type="project" value="UniProtKB-KW"/>
</dbReference>
<sequence>MGRRAFSALGAAGLVLTGCSPATLLNALAPARLFGDGIAYGPDPRQRLDIYRPAGKGPFPVMVFVYGGSWDAGSRSIYRFVGGAFAARGIMTVIPDYRLYPEVRYPAFLDDCASAMAWTRRNISGFGGNDAPPTLIGHSAGAYNAAMLALDPSLLAAVGLSPQRDLGRMIGLAGPYDFLPLDTDKLRDIFGPEPGLAATQPINHVDGHNPTMLLLAGTSDKTVRPGNTVRLADKIRARGGAVEHRLYPGVDHLEIVGAISGSLRFLAPTFRDCLAFMARTGAVAGSDRG</sequence>
<dbReference type="Pfam" id="PF20434">
    <property type="entry name" value="BD-FAE"/>
    <property type="match status" value="1"/>
</dbReference>
<dbReference type="PANTHER" id="PTHR48081:SF33">
    <property type="entry name" value="KYNURENINE FORMAMIDASE"/>
    <property type="match status" value="1"/>
</dbReference>
<keyword evidence="1 4" id="KW-0378">Hydrolase</keyword>
<dbReference type="EMBL" id="CP053708">
    <property type="protein sequence ID" value="QKE92699.1"/>
    <property type="molecule type" value="Genomic_DNA"/>
</dbReference>
<gene>
    <name evidence="4" type="ORF">HN018_15645</name>
</gene>
<proteinExistence type="predicted"/>
<accession>A0A6M8HVS3</accession>
<dbReference type="AlphaFoldDB" id="A0A6M8HVS3"/>
<organism evidence="4 5">
    <name type="scientific">Lichenicola cladoniae</name>
    <dbReference type="NCBI Taxonomy" id="1484109"/>
    <lineage>
        <taxon>Bacteria</taxon>
        <taxon>Pseudomonadati</taxon>
        <taxon>Pseudomonadota</taxon>
        <taxon>Alphaproteobacteria</taxon>
        <taxon>Acetobacterales</taxon>
        <taxon>Acetobacteraceae</taxon>
        <taxon>Lichenicola</taxon>
    </lineage>
</organism>
<evidence type="ECO:0000313" key="5">
    <source>
        <dbReference type="Proteomes" id="UP000500767"/>
    </source>
</evidence>
<evidence type="ECO:0000259" key="3">
    <source>
        <dbReference type="Pfam" id="PF20434"/>
    </source>
</evidence>
<dbReference type="InterPro" id="IPR049492">
    <property type="entry name" value="BD-FAE-like_dom"/>
</dbReference>
<keyword evidence="5" id="KW-1185">Reference proteome</keyword>